<dbReference type="Pfam" id="PF00440">
    <property type="entry name" value="TetR_N"/>
    <property type="match status" value="1"/>
</dbReference>
<dbReference type="RefSeq" id="WP_141344701.1">
    <property type="nucleotide sequence ID" value="NZ_BJLF01000004.1"/>
</dbReference>
<keyword evidence="1" id="KW-0805">Transcription regulation</keyword>
<dbReference type="Proteomes" id="UP000318717">
    <property type="component" value="Unassembled WGS sequence"/>
</dbReference>
<dbReference type="Pfam" id="PF16925">
    <property type="entry name" value="TetR_C_13"/>
    <property type="match status" value="1"/>
</dbReference>
<gene>
    <name evidence="6" type="ORF">VIN01S_11120</name>
</gene>
<evidence type="ECO:0000256" key="1">
    <source>
        <dbReference type="ARBA" id="ARBA00023015"/>
    </source>
</evidence>
<accession>A0A4Y3HTD1</accession>
<evidence type="ECO:0000256" key="4">
    <source>
        <dbReference type="PROSITE-ProRule" id="PRU00335"/>
    </source>
</evidence>
<name>A0A4Y3HTD1_9VIBR</name>
<feature type="DNA-binding region" description="H-T-H motif" evidence="4">
    <location>
        <begin position="29"/>
        <end position="48"/>
    </location>
</feature>
<dbReference type="EMBL" id="BJLF01000004">
    <property type="protein sequence ID" value="GEA50308.1"/>
    <property type="molecule type" value="Genomic_DNA"/>
</dbReference>
<dbReference type="InterPro" id="IPR011075">
    <property type="entry name" value="TetR_C"/>
</dbReference>
<evidence type="ECO:0000256" key="3">
    <source>
        <dbReference type="ARBA" id="ARBA00023163"/>
    </source>
</evidence>
<dbReference type="OrthoDB" id="270177at2"/>
<dbReference type="InterPro" id="IPR009057">
    <property type="entry name" value="Homeodomain-like_sf"/>
</dbReference>
<dbReference type="Gene3D" id="1.10.357.10">
    <property type="entry name" value="Tetracycline Repressor, domain 2"/>
    <property type="match status" value="1"/>
</dbReference>
<dbReference type="PANTHER" id="PTHR47506">
    <property type="entry name" value="TRANSCRIPTIONAL REGULATORY PROTEIN"/>
    <property type="match status" value="1"/>
</dbReference>
<evidence type="ECO:0000256" key="2">
    <source>
        <dbReference type="ARBA" id="ARBA00023125"/>
    </source>
</evidence>
<keyword evidence="2 4" id="KW-0238">DNA-binding</keyword>
<keyword evidence="3" id="KW-0804">Transcription</keyword>
<dbReference type="SUPFAM" id="SSF48498">
    <property type="entry name" value="Tetracyclin repressor-like, C-terminal domain"/>
    <property type="match status" value="1"/>
</dbReference>
<evidence type="ECO:0000313" key="7">
    <source>
        <dbReference type="Proteomes" id="UP000318717"/>
    </source>
</evidence>
<comment type="caution">
    <text evidence="6">The sequence shown here is derived from an EMBL/GenBank/DDBJ whole genome shotgun (WGS) entry which is preliminary data.</text>
</comment>
<dbReference type="InterPro" id="IPR036271">
    <property type="entry name" value="Tet_transcr_reg_TetR-rel_C_sf"/>
</dbReference>
<organism evidence="6 7">
    <name type="scientific">Vibrio inusitatus NBRC 102082</name>
    <dbReference type="NCBI Taxonomy" id="1219070"/>
    <lineage>
        <taxon>Bacteria</taxon>
        <taxon>Pseudomonadati</taxon>
        <taxon>Pseudomonadota</taxon>
        <taxon>Gammaproteobacteria</taxon>
        <taxon>Vibrionales</taxon>
        <taxon>Vibrionaceae</taxon>
        <taxon>Vibrio</taxon>
    </lineage>
</organism>
<proteinExistence type="predicted"/>
<keyword evidence="7" id="KW-1185">Reference proteome</keyword>
<protein>
    <submittedName>
        <fullName evidence="6">TetR family transcriptional regulator</fullName>
    </submittedName>
</protein>
<dbReference type="InterPro" id="IPR001647">
    <property type="entry name" value="HTH_TetR"/>
</dbReference>
<dbReference type="PROSITE" id="PS50977">
    <property type="entry name" value="HTH_TETR_2"/>
    <property type="match status" value="1"/>
</dbReference>
<dbReference type="SUPFAM" id="SSF46689">
    <property type="entry name" value="Homeodomain-like"/>
    <property type="match status" value="1"/>
</dbReference>
<evidence type="ECO:0000313" key="6">
    <source>
        <dbReference type="EMBL" id="GEA50308.1"/>
    </source>
</evidence>
<dbReference type="PANTHER" id="PTHR47506:SF8">
    <property type="entry name" value="REPRESSOR OF PUTATIVE XENOBIOTIC REDUCTASE TETR FAMILY-RELATED"/>
    <property type="match status" value="1"/>
</dbReference>
<dbReference type="GO" id="GO:0003677">
    <property type="term" value="F:DNA binding"/>
    <property type="evidence" value="ECO:0007669"/>
    <property type="project" value="UniProtKB-UniRule"/>
</dbReference>
<feature type="domain" description="HTH tetR-type" evidence="5">
    <location>
        <begin position="6"/>
        <end position="66"/>
    </location>
</feature>
<evidence type="ECO:0000259" key="5">
    <source>
        <dbReference type="PROSITE" id="PS50977"/>
    </source>
</evidence>
<reference evidence="6 7" key="1">
    <citation type="submission" date="2019-06" db="EMBL/GenBank/DDBJ databases">
        <title>Whole genome shotgun sequence of Vibrio inusitatus NBRC 102082.</title>
        <authorList>
            <person name="Hosoyama A."/>
            <person name="Uohara A."/>
            <person name="Ohji S."/>
            <person name="Ichikawa N."/>
        </authorList>
    </citation>
    <scope>NUCLEOTIDE SEQUENCE [LARGE SCALE GENOMIC DNA]</scope>
    <source>
        <strain evidence="6 7">NBRC 102082</strain>
    </source>
</reference>
<sequence>MAKRALFDRDDVINKAKDLYWEKGYHGTSMRALQDALDMRPGSIYAAFGSKDNLFKEAIQHYSEESGEILTRCMQNADSNINGLKAFIKTITVDGKKSAPSGMCMVVKSIAELTETDNPELLSLAKQLLGDVESELSEILTKAIEAGEISSDKDAVELARYVQVQIIGLRTFALATDEIALVETFIDSIFEDGPFR</sequence>
<dbReference type="AlphaFoldDB" id="A0A4Y3HTD1"/>